<organism evidence="3">
    <name type="scientific">Aureoumbra lagunensis</name>
    <dbReference type="NCBI Taxonomy" id="44058"/>
    <lineage>
        <taxon>Eukaryota</taxon>
        <taxon>Sar</taxon>
        <taxon>Stramenopiles</taxon>
        <taxon>Ochrophyta</taxon>
        <taxon>Pelagophyceae</taxon>
        <taxon>Pelagomonadales</taxon>
        <taxon>Aureoumbra</taxon>
    </lineage>
</organism>
<dbReference type="SMART" id="SM00563">
    <property type="entry name" value="PlsC"/>
    <property type="match status" value="1"/>
</dbReference>
<dbReference type="EMBL" id="HBIJ01015592">
    <property type="protein sequence ID" value="CAE0369644.1"/>
    <property type="molecule type" value="Transcribed_RNA"/>
</dbReference>
<name>A0A7S3K162_9STRA</name>
<feature type="transmembrane region" description="Helical" evidence="1">
    <location>
        <begin position="331"/>
        <end position="349"/>
    </location>
</feature>
<accession>A0A7S3K162</accession>
<dbReference type="GO" id="GO:0012505">
    <property type="term" value="C:endomembrane system"/>
    <property type="evidence" value="ECO:0007669"/>
    <property type="project" value="TreeGrafter"/>
</dbReference>
<dbReference type="AlphaFoldDB" id="A0A7S3K162"/>
<reference evidence="3" key="1">
    <citation type="submission" date="2021-01" db="EMBL/GenBank/DDBJ databases">
        <authorList>
            <person name="Corre E."/>
            <person name="Pelletier E."/>
            <person name="Niang G."/>
            <person name="Scheremetjew M."/>
            <person name="Finn R."/>
            <person name="Kale V."/>
            <person name="Holt S."/>
            <person name="Cochrane G."/>
            <person name="Meng A."/>
            <person name="Brown T."/>
            <person name="Cohen L."/>
        </authorList>
    </citation>
    <scope>NUCLEOTIDE SEQUENCE</scope>
    <source>
        <strain evidence="3">CCMP1510</strain>
    </source>
</reference>
<feature type="domain" description="Phospholipid/glycerol acyltransferase" evidence="2">
    <location>
        <begin position="86"/>
        <end position="225"/>
    </location>
</feature>
<keyword evidence="1" id="KW-1133">Transmembrane helix</keyword>
<proteinExistence type="predicted"/>
<feature type="transmembrane region" description="Helical" evidence="1">
    <location>
        <begin position="12"/>
        <end position="38"/>
    </location>
</feature>
<keyword evidence="1" id="KW-0812">Transmembrane</keyword>
<evidence type="ECO:0000256" key="1">
    <source>
        <dbReference type="SAM" id="Phobius"/>
    </source>
</evidence>
<evidence type="ECO:0000259" key="2">
    <source>
        <dbReference type="SMART" id="SM00563"/>
    </source>
</evidence>
<dbReference type="Pfam" id="PF01553">
    <property type="entry name" value="Acyltransferase"/>
    <property type="match status" value="1"/>
</dbReference>
<dbReference type="CDD" id="cd07990">
    <property type="entry name" value="LPLAT_LCLAT1-like"/>
    <property type="match status" value="1"/>
</dbReference>
<dbReference type="PROSITE" id="PS51257">
    <property type="entry name" value="PROKAR_LIPOPROTEIN"/>
    <property type="match status" value="1"/>
</dbReference>
<feature type="transmembrane region" description="Helical" evidence="1">
    <location>
        <begin position="302"/>
        <end position="324"/>
    </location>
</feature>
<dbReference type="PANTHER" id="PTHR10983">
    <property type="entry name" value="1-ACYLGLYCEROL-3-PHOSPHATE ACYLTRANSFERASE-RELATED"/>
    <property type="match status" value="1"/>
</dbReference>
<sequence length="358" mass="41099">MVKLRVLRHLLLMPILIVSALIGCVILILSFPFGLLISRQFYVKKIARGLVARLWFILTAATIEWICGVDVTAIVPSNIERDEGNVVVICNHNCRVDWLFFWCLAARYGKCGQLCIAVKSELKNVPLFGWAIQAFCFLFLSRADREKDIESIYRVLGQFDPIFLLIFPEGTDLSESNVAKAQKYGSTLKPPLIWHHVLIPKMLGVRAAILALKPKVIYDVTISYLNENQKRLDGFDCCTGNLPISVRFHVERIPLSADITSDTFLFKSWLFDRWAKKEKLLSSFSSSSYTCPPSHSRRSLPALQYTLALLFWLFLTWAFFYGLYCRRNLRWALLFVCLLWHVVVTRYFGGLDSVLLRT</sequence>
<protein>
    <recommendedName>
        <fullName evidence="2">Phospholipid/glycerol acyltransferase domain-containing protein</fullName>
    </recommendedName>
</protein>
<gene>
    <name evidence="3" type="ORF">ALAG00032_LOCUS10408</name>
</gene>
<dbReference type="GO" id="GO:0016746">
    <property type="term" value="F:acyltransferase activity"/>
    <property type="evidence" value="ECO:0007669"/>
    <property type="project" value="InterPro"/>
</dbReference>
<dbReference type="PANTHER" id="PTHR10983:SF16">
    <property type="entry name" value="LYSOCARDIOLIPIN ACYLTRANSFERASE 1"/>
    <property type="match status" value="1"/>
</dbReference>
<evidence type="ECO:0000313" key="3">
    <source>
        <dbReference type="EMBL" id="CAE0369644.1"/>
    </source>
</evidence>
<dbReference type="InterPro" id="IPR002123">
    <property type="entry name" value="Plipid/glycerol_acylTrfase"/>
</dbReference>
<keyword evidence="1" id="KW-0472">Membrane</keyword>
<dbReference type="SUPFAM" id="SSF69593">
    <property type="entry name" value="Glycerol-3-phosphate (1)-acyltransferase"/>
    <property type="match status" value="1"/>
</dbReference>
<feature type="transmembrane region" description="Helical" evidence="1">
    <location>
        <begin position="50"/>
        <end position="75"/>
    </location>
</feature>